<evidence type="ECO:0000259" key="1">
    <source>
        <dbReference type="PROSITE" id="PS51662"/>
    </source>
</evidence>
<dbReference type="PROSITE" id="PS51257">
    <property type="entry name" value="PROKAR_LIPOPROTEIN"/>
    <property type="match status" value="1"/>
</dbReference>
<reference evidence="2 3" key="1">
    <citation type="submission" date="2019-11" db="EMBL/GenBank/DDBJ databases">
        <title>Spirosoma endbachense sp. nov., isolated from a natural salt meadow.</title>
        <authorList>
            <person name="Rojas J."/>
            <person name="Ambika Manirajan B."/>
            <person name="Ratering S."/>
            <person name="Suarez C."/>
            <person name="Geissler-Plaum R."/>
            <person name="Schnell S."/>
        </authorList>
    </citation>
    <scope>NUCLEOTIDE SEQUENCE [LARGE SCALE GENOMIC DNA]</scope>
    <source>
        <strain evidence="2 3">I-24</strain>
    </source>
</reference>
<evidence type="ECO:0000313" key="2">
    <source>
        <dbReference type="EMBL" id="QHV97727.1"/>
    </source>
</evidence>
<dbReference type="KEGG" id="senf:GJR95_23160"/>
<organism evidence="2 3">
    <name type="scientific">Spirosoma endbachense</name>
    <dbReference type="NCBI Taxonomy" id="2666025"/>
    <lineage>
        <taxon>Bacteria</taxon>
        <taxon>Pseudomonadati</taxon>
        <taxon>Bacteroidota</taxon>
        <taxon>Cytophagia</taxon>
        <taxon>Cytophagales</taxon>
        <taxon>Cytophagaceae</taxon>
        <taxon>Spirosoma</taxon>
    </lineage>
</organism>
<dbReference type="GO" id="GO:0016158">
    <property type="term" value="F:inositol hexakisphosphate 3-phosphatase activity"/>
    <property type="evidence" value="ECO:0007669"/>
    <property type="project" value="InterPro"/>
</dbReference>
<gene>
    <name evidence="2" type="ORF">GJR95_23160</name>
</gene>
<proteinExistence type="predicted"/>
<sequence>MNKPAYPILRLPFPLYFILTGFLLVSACQQPSAQTTTPEGAQSAVIQPVYITDTVRHDTDDPAIWINPADPTKSLVIGTDKDQDGGLYVFDLKGKIVREVHDLKRPDNVDVAYGLMLGGKPTDIAVTTERFTHKLRIFALPDMKPVDKGGLEMFVGDTSSGFRDLMGIALYKTPAGILYAMVGRKTGPTDGSYIGQYRLEDDGTGQIRATLVRKFGSYSGKKEIESIAVDNELGFVYYSDEGVGVRKYYADPAKGNQELALFAKTGFAEDHEGISIYKTGPKTGFILVSDQGANQFHIFKREGESTNPNDHKLVKIVKVAAQVSDGSDVTNVALGKQFPHGLFVVMSDDKTFHYYRCEDIIGND</sequence>
<feature type="domain" description="BPP" evidence="1">
    <location>
        <begin position="36"/>
        <end position="364"/>
    </location>
</feature>
<name>A0A6P1W127_9BACT</name>
<dbReference type="RefSeq" id="WP_162388139.1">
    <property type="nucleotide sequence ID" value="NZ_CP045997.1"/>
</dbReference>
<dbReference type="AlphaFoldDB" id="A0A6P1W127"/>
<dbReference type="EMBL" id="CP045997">
    <property type="protein sequence ID" value="QHV97727.1"/>
    <property type="molecule type" value="Genomic_DNA"/>
</dbReference>
<accession>A0A6P1W127</accession>
<dbReference type="Gene3D" id="2.120.10.30">
    <property type="entry name" value="TolB, C-terminal domain"/>
    <property type="match status" value="1"/>
</dbReference>
<dbReference type="Proteomes" id="UP000464577">
    <property type="component" value="Chromosome"/>
</dbReference>
<keyword evidence="3" id="KW-1185">Reference proteome</keyword>
<dbReference type="InterPro" id="IPR003431">
    <property type="entry name" value="B-propeller_Phytase"/>
</dbReference>
<dbReference type="InterPro" id="IPR011042">
    <property type="entry name" value="6-blade_b-propeller_TolB-like"/>
</dbReference>
<dbReference type="Pfam" id="PF02333">
    <property type="entry name" value="Phytase"/>
    <property type="match status" value="1"/>
</dbReference>
<protein>
    <submittedName>
        <fullName evidence="2">Phytase</fullName>
    </submittedName>
</protein>
<dbReference type="PROSITE" id="PS51662">
    <property type="entry name" value="BP_PHYTASE"/>
    <property type="match status" value="1"/>
</dbReference>
<dbReference type="SUPFAM" id="SSF50956">
    <property type="entry name" value="Thermostable phytase (3-phytase)"/>
    <property type="match status" value="1"/>
</dbReference>
<evidence type="ECO:0000313" key="3">
    <source>
        <dbReference type="Proteomes" id="UP000464577"/>
    </source>
</evidence>